<dbReference type="EMBL" id="CAAGRJ010040706">
    <property type="protein sequence ID" value="VFV47469.1"/>
    <property type="molecule type" value="Genomic_DNA"/>
</dbReference>
<accession>A0A485PTW2</accession>
<dbReference type="Proteomes" id="UP000386466">
    <property type="component" value="Unassembled WGS sequence"/>
</dbReference>
<reference evidence="1 2" key="1">
    <citation type="submission" date="2019-01" db="EMBL/GenBank/DDBJ databases">
        <authorList>
            <person name="Alioto T."/>
            <person name="Alioto T."/>
        </authorList>
    </citation>
    <scope>NUCLEOTIDE SEQUENCE [LARGE SCALE GENOMIC DNA]</scope>
</reference>
<keyword evidence="2" id="KW-1185">Reference proteome</keyword>
<sequence>GISNYLWNALGEGSPVSRLLAGGEPQSTFPHKSSEDIPGATILDDFLLQITAACLLFPSSTTRNWGFKKTECIHTEHKSLCQEGNHRAYQERCVPVMSAIPGMLKYEINERAYCFKILNAESGLFLLRHVLNSVCHLLLFLDMKNLEEYAVSGTPSKPLTNMC</sequence>
<name>A0A485PTW2_LYNPA</name>
<evidence type="ECO:0000313" key="2">
    <source>
        <dbReference type="Proteomes" id="UP000386466"/>
    </source>
</evidence>
<proteinExistence type="predicted"/>
<protein>
    <submittedName>
        <fullName evidence="1">Uncharacterized protein</fullName>
    </submittedName>
</protein>
<organism evidence="1 2">
    <name type="scientific">Lynx pardinus</name>
    <name type="common">Iberian lynx</name>
    <name type="synonym">Felis pardina</name>
    <dbReference type="NCBI Taxonomy" id="191816"/>
    <lineage>
        <taxon>Eukaryota</taxon>
        <taxon>Metazoa</taxon>
        <taxon>Chordata</taxon>
        <taxon>Craniata</taxon>
        <taxon>Vertebrata</taxon>
        <taxon>Euteleostomi</taxon>
        <taxon>Mammalia</taxon>
        <taxon>Eutheria</taxon>
        <taxon>Laurasiatheria</taxon>
        <taxon>Carnivora</taxon>
        <taxon>Feliformia</taxon>
        <taxon>Felidae</taxon>
        <taxon>Felinae</taxon>
        <taxon>Lynx</taxon>
    </lineage>
</organism>
<evidence type="ECO:0000313" key="1">
    <source>
        <dbReference type="EMBL" id="VFV47469.1"/>
    </source>
</evidence>
<gene>
    <name evidence="1" type="ORF">LYPA_23C005736</name>
</gene>
<feature type="non-terminal residue" evidence="1">
    <location>
        <position position="1"/>
    </location>
</feature>
<dbReference type="AlphaFoldDB" id="A0A485PTW2"/>